<keyword evidence="2" id="KW-1185">Reference proteome</keyword>
<accession>A0A9Q3IUC2</accession>
<evidence type="ECO:0000313" key="2">
    <source>
        <dbReference type="Proteomes" id="UP000765509"/>
    </source>
</evidence>
<evidence type="ECO:0000313" key="1">
    <source>
        <dbReference type="EMBL" id="MBW0550000.1"/>
    </source>
</evidence>
<dbReference type="AlphaFoldDB" id="A0A9Q3IUC2"/>
<reference evidence="1" key="1">
    <citation type="submission" date="2021-03" db="EMBL/GenBank/DDBJ databases">
        <title>Draft genome sequence of rust myrtle Austropuccinia psidii MF-1, a brazilian biotype.</title>
        <authorList>
            <person name="Quecine M.C."/>
            <person name="Pachon D.M.R."/>
            <person name="Bonatelli M.L."/>
            <person name="Correr F.H."/>
            <person name="Franceschini L.M."/>
            <person name="Leite T.F."/>
            <person name="Margarido G.R.A."/>
            <person name="Almeida C.A."/>
            <person name="Ferrarezi J.A."/>
            <person name="Labate C.A."/>
        </authorList>
    </citation>
    <scope>NUCLEOTIDE SEQUENCE</scope>
    <source>
        <strain evidence="1">MF-1</strain>
    </source>
</reference>
<comment type="caution">
    <text evidence="1">The sequence shown here is derived from an EMBL/GenBank/DDBJ whole genome shotgun (WGS) entry which is preliminary data.</text>
</comment>
<name>A0A9Q3IUC2_9BASI</name>
<organism evidence="1 2">
    <name type="scientific">Austropuccinia psidii MF-1</name>
    <dbReference type="NCBI Taxonomy" id="1389203"/>
    <lineage>
        <taxon>Eukaryota</taxon>
        <taxon>Fungi</taxon>
        <taxon>Dikarya</taxon>
        <taxon>Basidiomycota</taxon>
        <taxon>Pucciniomycotina</taxon>
        <taxon>Pucciniomycetes</taxon>
        <taxon>Pucciniales</taxon>
        <taxon>Sphaerophragmiaceae</taxon>
        <taxon>Austropuccinia</taxon>
    </lineage>
</organism>
<dbReference type="Proteomes" id="UP000765509">
    <property type="component" value="Unassembled WGS sequence"/>
</dbReference>
<gene>
    <name evidence="1" type="ORF">O181_089715</name>
</gene>
<protein>
    <submittedName>
        <fullName evidence="1">Uncharacterized protein</fullName>
    </submittedName>
</protein>
<sequence length="145" mass="16083">MNQGFDFKFDTRIFMVSITRANLVSISLDLVGHVTSASRQRQLSHVSHENVTQSPNPFQHYSQRLGNFTSLASASLTLGMLKRLHRPPDETLTLPPISVLTTPYAFTPPPLPSLGLCSTLLTCLQHSFPSLRSCSALLTCLRHHL</sequence>
<proteinExistence type="predicted"/>
<dbReference type="EMBL" id="AVOT02055471">
    <property type="protein sequence ID" value="MBW0550000.1"/>
    <property type="molecule type" value="Genomic_DNA"/>
</dbReference>